<gene>
    <name evidence="2" type="ORF">SLEP1_g18604</name>
</gene>
<feature type="compositionally biased region" description="Polar residues" evidence="1">
    <location>
        <begin position="97"/>
        <end position="114"/>
    </location>
</feature>
<protein>
    <submittedName>
        <fullName evidence="2">Uncharacterized protein</fullName>
    </submittedName>
</protein>
<keyword evidence="3" id="KW-1185">Reference proteome</keyword>
<evidence type="ECO:0000313" key="2">
    <source>
        <dbReference type="EMBL" id="GKV06757.1"/>
    </source>
</evidence>
<feature type="region of interest" description="Disordered" evidence="1">
    <location>
        <begin position="83"/>
        <end position="119"/>
    </location>
</feature>
<accession>A0AAV5IY07</accession>
<evidence type="ECO:0000313" key="3">
    <source>
        <dbReference type="Proteomes" id="UP001054252"/>
    </source>
</evidence>
<organism evidence="2 3">
    <name type="scientific">Rubroshorea leprosula</name>
    <dbReference type="NCBI Taxonomy" id="152421"/>
    <lineage>
        <taxon>Eukaryota</taxon>
        <taxon>Viridiplantae</taxon>
        <taxon>Streptophyta</taxon>
        <taxon>Embryophyta</taxon>
        <taxon>Tracheophyta</taxon>
        <taxon>Spermatophyta</taxon>
        <taxon>Magnoliopsida</taxon>
        <taxon>eudicotyledons</taxon>
        <taxon>Gunneridae</taxon>
        <taxon>Pentapetalae</taxon>
        <taxon>rosids</taxon>
        <taxon>malvids</taxon>
        <taxon>Malvales</taxon>
        <taxon>Dipterocarpaceae</taxon>
        <taxon>Rubroshorea</taxon>
    </lineage>
</organism>
<evidence type="ECO:0000256" key="1">
    <source>
        <dbReference type="SAM" id="MobiDB-lite"/>
    </source>
</evidence>
<dbReference type="Proteomes" id="UP001054252">
    <property type="component" value="Unassembled WGS sequence"/>
</dbReference>
<sequence length="188" mass="20088">MNLARGFAAMNPARGFVTNPGAWEPGFVAINPARTQELGFVAMNPARGFVANPRAWVHREPSSWVTLTWKCCWVGDEPNVAGHDLGSTSAKPRRGLGSTSAEPSTPGFGQTQALGSLRPSHEEGKAAAGFLQVDEDEKGIGVGFNFEPSKQSNPAAAGFLQVLDSISNPASTVFKLGSCRCWVRRCWV</sequence>
<dbReference type="EMBL" id="BPVZ01000025">
    <property type="protein sequence ID" value="GKV06757.1"/>
    <property type="molecule type" value="Genomic_DNA"/>
</dbReference>
<reference evidence="2 3" key="1">
    <citation type="journal article" date="2021" name="Commun. Biol.">
        <title>The genome of Shorea leprosula (Dipterocarpaceae) highlights the ecological relevance of drought in aseasonal tropical rainforests.</title>
        <authorList>
            <person name="Ng K.K.S."/>
            <person name="Kobayashi M.J."/>
            <person name="Fawcett J.A."/>
            <person name="Hatakeyama M."/>
            <person name="Paape T."/>
            <person name="Ng C.H."/>
            <person name="Ang C.C."/>
            <person name="Tnah L.H."/>
            <person name="Lee C.T."/>
            <person name="Nishiyama T."/>
            <person name="Sese J."/>
            <person name="O'Brien M.J."/>
            <person name="Copetti D."/>
            <person name="Mohd Noor M.I."/>
            <person name="Ong R.C."/>
            <person name="Putra M."/>
            <person name="Sireger I.Z."/>
            <person name="Indrioko S."/>
            <person name="Kosugi Y."/>
            <person name="Izuno A."/>
            <person name="Isagi Y."/>
            <person name="Lee S.L."/>
            <person name="Shimizu K.K."/>
        </authorList>
    </citation>
    <scope>NUCLEOTIDE SEQUENCE [LARGE SCALE GENOMIC DNA]</scope>
    <source>
        <strain evidence="2">214</strain>
    </source>
</reference>
<dbReference type="AlphaFoldDB" id="A0AAV5IY07"/>
<name>A0AAV5IY07_9ROSI</name>
<comment type="caution">
    <text evidence="2">The sequence shown here is derived from an EMBL/GenBank/DDBJ whole genome shotgun (WGS) entry which is preliminary data.</text>
</comment>
<proteinExistence type="predicted"/>